<protein>
    <submittedName>
        <fullName evidence="2">Uncharacterized protein</fullName>
    </submittedName>
</protein>
<name>A0ABR2ZJR7_9AGAR</name>
<dbReference type="EMBL" id="JBBXMP010000119">
    <property type="protein sequence ID" value="KAL0061911.1"/>
    <property type="molecule type" value="Genomic_DNA"/>
</dbReference>
<feature type="region of interest" description="Disordered" evidence="1">
    <location>
        <begin position="150"/>
        <end position="190"/>
    </location>
</feature>
<feature type="compositionally biased region" description="Polar residues" evidence="1">
    <location>
        <begin position="166"/>
        <end position="187"/>
    </location>
</feature>
<dbReference type="Proteomes" id="UP001437256">
    <property type="component" value="Unassembled WGS sequence"/>
</dbReference>
<organism evidence="2 3">
    <name type="scientific">Marasmius tenuissimus</name>
    <dbReference type="NCBI Taxonomy" id="585030"/>
    <lineage>
        <taxon>Eukaryota</taxon>
        <taxon>Fungi</taxon>
        <taxon>Dikarya</taxon>
        <taxon>Basidiomycota</taxon>
        <taxon>Agaricomycotina</taxon>
        <taxon>Agaricomycetes</taxon>
        <taxon>Agaricomycetidae</taxon>
        <taxon>Agaricales</taxon>
        <taxon>Marasmiineae</taxon>
        <taxon>Marasmiaceae</taxon>
        <taxon>Marasmius</taxon>
    </lineage>
</organism>
<proteinExistence type="predicted"/>
<sequence length="329" mass="36643">MLEYTFKDYSTSDVDELFLERFEAFMDKSLIELRAFAEREERPFEEMRFRFAEWHSKHLFSNCSASTVYQAALHRERATKTRDILVEVSRALESLHHIWGIQSFLLAVDPQYPANESFLGGSTAGRDFWRALRGGGESGAISFKQQCIKQTGDAPHREQPAAAFGSSGTSNDGQPSASTVPKQSQPSAREVKSELYDSIRRSLRAVSGIRNAEMKWTNPDRLYTYGISLTGWPSDIPCQNPSNLTLSQNKRLLGLLQNGTLCFVKTVVDPSAPPPSSVSIEETQEETDALFAWAIQDDVAIGSTPAVLDGGETVTRPLKRPRTDETAAR</sequence>
<accession>A0ABR2ZJR7</accession>
<keyword evidence="3" id="KW-1185">Reference proteome</keyword>
<evidence type="ECO:0000256" key="1">
    <source>
        <dbReference type="SAM" id="MobiDB-lite"/>
    </source>
</evidence>
<gene>
    <name evidence="2" type="ORF">AAF712_011195</name>
</gene>
<evidence type="ECO:0000313" key="2">
    <source>
        <dbReference type="EMBL" id="KAL0061911.1"/>
    </source>
</evidence>
<feature type="region of interest" description="Disordered" evidence="1">
    <location>
        <begin position="305"/>
        <end position="329"/>
    </location>
</feature>
<reference evidence="2 3" key="1">
    <citation type="submission" date="2024-05" db="EMBL/GenBank/DDBJ databases">
        <title>A draft genome resource for the thread blight pathogen Marasmius tenuissimus strain MS-2.</title>
        <authorList>
            <person name="Yulfo-Soto G.E."/>
            <person name="Baruah I.K."/>
            <person name="Amoako-Attah I."/>
            <person name="Bukari Y."/>
            <person name="Meinhardt L.W."/>
            <person name="Bailey B.A."/>
            <person name="Cohen S.P."/>
        </authorList>
    </citation>
    <scope>NUCLEOTIDE SEQUENCE [LARGE SCALE GENOMIC DNA]</scope>
    <source>
        <strain evidence="2 3">MS-2</strain>
    </source>
</reference>
<comment type="caution">
    <text evidence="2">The sequence shown here is derived from an EMBL/GenBank/DDBJ whole genome shotgun (WGS) entry which is preliminary data.</text>
</comment>
<evidence type="ECO:0000313" key="3">
    <source>
        <dbReference type="Proteomes" id="UP001437256"/>
    </source>
</evidence>